<name>A0A7X5XSA6_9SPHN</name>
<keyword evidence="1" id="KW-0812">Transmembrane</keyword>
<accession>A0A7X5XSA6</accession>
<reference evidence="2 3" key="1">
    <citation type="submission" date="2020-03" db="EMBL/GenBank/DDBJ databases">
        <title>Genomic Encyclopedia of Type Strains, Phase IV (KMG-IV): sequencing the most valuable type-strain genomes for metagenomic binning, comparative biology and taxonomic classification.</title>
        <authorList>
            <person name="Goeker M."/>
        </authorList>
    </citation>
    <scope>NUCLEOTIDE SEQUENCE [LARGE SCALE GENOMIC DNA]</scope>
    <source>
        <strain evidence="2 3">DSM 25229</strain>
    </source>
</reference>
<keyword evidence="1" id="KW-0472">Membrane</keyword>
<dbReference type="AlphaFoldDB" id="A0A7X5XSA6"/>
<feature type="transmembrane region" description="Helical" evidence="1">
    <location>
        <begin position="128"/>
        <end position="148"/>
    </location>
</feature>
<feature type="transmembrane region" description="Helical" evidence="1">
    <location>
        <begin position="78"/>
        <end position="95"/>
    </location>
</feature>
<evidence type="ECO:0000256" key="1">
    <source>
        <dbReference type="SAM" id="Phobius"/>
    </source>
</evidence>
<dbReference type="EMBL" id="JAATIT010000002">
    <property type="protein sequence ID" value="NJB89376.1"/>
    <property type="molecule type" value="Genomic_DNA"/>
</dbReference>
<organism evidence="2 3">
    <name type="scientific">Sphingopyxis italica</name>
    <dbReference type="NCBI Taxonomy" id="1129133"/>
    <lineage>
        <taxon>Bacteria</taxon>
        <taxon>Pseudomonadati</taxon>
        <taxon>Pseudomonadota</taxon>
        <taxon>Alphaproteobacteria</taxon>
        <taxon>Sphingomonadales</taxon>
        <taxon>Sphingomonadaceae</taxon>
        <taxon>Sphingopyxis</taxon>
    </lineage>
</organism>
<sequence>MTVLFSVGSGHCALKYPFASSEVEMPLGLSVLSMGVSTSLDTNGTWEYPLPIADVQLHDHLGTTQIGRGQDLRTVKEIGGAVLCLLIVCAAYWLMTISADVAFCPDIKIQIGDPVPDHGCRTDVLAAALYYGAPIVGVALMALIYWALRDRGDS</sequence>
<dbReference type="RefSeq" id="WP_167920874.1">
    <property type="nucleotide sequence ID" value="NZ_JAATIT010000002.1"/>
</dbReference>
<proteinExistence type="predicted"/>
<evidence type="ECO:0000313" key="3">
    <source>
        <dbReference type="Proteomes" id="UP000535078"/>
    </source>
</evidence>
<keyword evidence="1" id="KW-1133">Transmembrane helix</keyword>
<evidence type="ECO:0000313" key="2">
    <source>
        <dbReference type="EMBL" id="NJB89376.1"/>
    </source>
</evidence>
<comment type="caution">
    <text evidence="2">The sequence shown here is derived from an EMBL/GenBank/DDBJ whole genome shotgun (WGS) entry which is preliminary data.</text>
</comment>
<protein>
    <submittedName>
        <fullName evidence="2">Uncharacterized protein</fullName>
    </submittedName>
</protein>
<gene>
    <name evidence="2" type="ORF">GGR90_001551</name>
</gene>
<keyword evidence="3" id="KW-1185">Reference proteome</keyword>
<dbReference type="Proteomes" id="UP000535078">
    <property type="component" value="Unassembled WGS sequence"/>
</dbReference>